<sequence>MQDSFLFLAESEKMETSQDANSRRDEKLHSIISGISEATSSLTEDENGFMIIETDQGSFKRKPEQDVTEEDRKIAKNDFEKEVDFGVEIKPDMHLLGGLKKLDGMEVQIFSDLPDDNPFQLDAPSEATVYQQLSLDDPHTDVTQALEDPLHEVQVSNGPMPMPQVALGLIPTKAMTPPQQLTAEQITIQFQEKLEKLEQQVKVLQNRNLALEESYNRLSHLVEAQNHLLASGGPFVQRVTPNSPEETSNDASGKAGGIVETISATPTPTVPFAGTKPSAVSGAHSLRSGLQSYELPRRVSAKDVLNLWENGCDDFPPIKDWTPTQKLKQQSKISRWKKLVDIYKLDYHGDMKSFQASFSDARGEVLPVTTILSLYETQQTPAFLGKAKPAIEPGSFACGRDKSIQEDDDESEKPAGKCAYSECEDVESGEGSSEIKLADGNVTQASTEVRYYLPRKLAPSEIVRLWEEGCEEFPPVSQWSRAQKIGQETKIFRWRKIVEIFNKDCNRDWQTFFEKYANERGHLMAISSIIAKYDAENAPSGPIFDNPDAKNRLSSASGGQDSLLEEEKSPSSTANSLGNEEKVKMEGQGDGDKSHILPRKVTAKDIIRLWETGYGDLPPLNQWTPAQKASQRSKFSRWTKIYDIYKYHCKGDMSLFESKFSDERGELYPVTTIVAMFDAWESPSSLTTPFSTASNPGQKTGEESVTEAYQLPRKVTAKDVVRLWEEGCELFPPVSRWQKIHKVGHETKLFRWKKIVDIFRKDCSGSWEKFQERFSNTKGELLPVSAILAKYDLENETPSYFPKGFSLGLNSSSFAQKDVALTKLDGDQNENGNSQLQDKDTGSDSERADDEGNPLEKGSEFILPKKVTALDVIYLWENGLGDMPPLCQWTPSQKASQRSKISRWNKIVDIFKYECGGDIRKFEEKYRDEKGELLPITNILNLHDLQDKSL</sequence>
<organism evidence="3 4">
    <name type="scientific">Acropora cervicornis</name>
    <name type="common">Staghorn coral</name>
    <dbReference type="NCBI Taxonomy" id="6130"/>
    <lineage>
        <taxon>Eukaryota</taxon>
        <taxon>Metazoa</taxon>
        <taxon>Cnidaria</taxon>
        <taxon>Anthozoa</taxon>
        <taxon>Hexacorallia</taxon>
        <taxon>Scleractinia</taxon>
        <taxon>Astrocoeniina</taxon>
        <taxon>Acroporidae</taxon>
        <taxon>Acropora</taxon>
    </lineage>
</organism>
<protein>
    <submittedName>
        <fullName evidence="3">Uncharacterized protein</fullName>
    </submittedName>
</protein>
<feature type="compositionally biased region" description="Basic and acidic residues" evidence="2">
    <location>
        <begin position="579"/>
        <end position="595"/>
    </location>
</feature>
<comment type="caution">
    <text evidence="3">The sequence shown here is derived from an EMBL/GenBank/DDBJ whole genome shotgun (WGS) entry which is preliminary data.</text>
</comment>
<reference evidence="3" key="2">
    <citation type="journal article" date="2023" name="Science">
        <title>Genomic signatures of disease resistance in endangered staghorn corals.</title>
        <authorList>
            <person name="Vollmer S.V."/>
            <person name="Selwyn J.D."/>
            <person name="Despard B.A."/>
            <person name="Roesel C.L."/>
        </authorList>
    </citation>
    <scope>NUCLEOTIDE SEQUENCE</scope>
    <source>
        <strain evidence="3">K2</strain>
    </source>
</reference>
<evidence type="ECO:0000256" key="2">
    <source>
        <dbReference type="SAM" id="MobiDB-lite"/>
    </source>
</evidence>
<dbReference type="Proteomes" id="UP001249851">
    <property type="component" value="Unassembled WGS sequence"/>
</dbReference>
<name>A0AAD9VF23_ACRCE</name>
<feature type="compositionally biased region" description="Polar residues" evidence="2">
    <location>
        <begin position="686"/>
        <end position="698"/>
    </location>
</feature>
<feature type="region of interest" description="Disordered" evidence="2">
    <location>
        <begin position="823"/>
        <end position="857"/>
    </location>
</feature>
<dbReference type="AlphaFoldDB" id="A0AAD9VF23"/>
<evidence type="ECO:0000313" key="3">
    <source>
        <dbReference type="EMBL" id="KAK2572116.1"/>
    </source>
</evidence>
<dbReference type="EMBL" id="JARQWQ010000004">
    <property type="protein sequence ID" value="KAK2572116.1"/>
    <property type="molecule type" value="Genomic_DNA"/>
</dbReference>
<feature type="coiled-coil region" evidence="1">
    <location>
        <begin position="187"/>
        <end position="214"/>
    </location>
</feature>
<keyword evidence="4" id="KW-1185">Reference proteome</keyword>
<gene>
    <name evidence="3" type="ORF">P5673_002320</name>
</gene>
<evidence type="ECO:0000256" key="1">
    <source>
        <dbReference type="SAM" id="Coils"/>
    </source>
</evidence>
<keyword evidence="1" id="KW-0175">Coiled coil</keyword>
<feature type="compositionally biased region" description="Basic and acidic residues" evidence="2">
    <location>
        <begin position="837"/>
        <end position="846"/>
    </location>
</feature>
<accession>A0AAD9VF23</accession>
<evidence type="ECO:0000313" key="4">
    <source>
        <dbReference type="Proteomes" id="UP001249851"/>
    </source>
</evidence>
<feature type="compositionally biased region" description="Basic and acidic residues" evidence="2">
    <location>
        <begin position="10"/>
        <end position="26"/>
    </location>
</feature>
<feature type="region of interest" description="Disordered" evidence="2">
    <location>
        <begin position="541"/>
        <end position="595"/>
    </location>
</feature>
<feature type="region of interest" description="Disordered" evidence="2">
    <location>
        <begin position="1"/>
        <end position="26"/>
    </location>
</feature>
<proteinExistence type="predicted"/>
<feature type="region of interest" description="Disordered" evidence="2">
    <location>
        <begin position="686"/>
        <end position="705"/>
    </location>
</feature>
<reference evidence="3" key="1">
    <citation type="journal article" date="2023" name="G3 (Bethesda)">
        <title>Whole genome assembly and annotation of the endangered Caribbean coral Acropora cervicornis.</title>
        <authorList>
            <person name="Selwyn J.D."/>
            <person name="Vollmer S.V."/>
        </authorList>
    </citation>
    <scope>NUCLEOTIDE SEQUENCE</scope>
    <source>
        <strain evidence="3">K2</strain>
    </source>
</reference>